<comment type="similarity">
    <text evidence="8 9">Belongs to the TRAP transporter small permease family.</text>
</comment>
<evidence type="ECO:0000313" key="11">
    <source>
        <dbReference type="EMBL" id="MFC3146026.1"/>
    </source>
</evidence>
<comment type="function">
    <text evidence="9">Part of the tripartite ATP-independent periplasmic (TRAP) transport system.</text>
</comment>
<proteinExistence type="inferred from homology"/>
<keyword evidence="2 9" id="KW-0813">Transport</keyword>
<evidence type="ECO:0000313" key="12">
    <source>
        <dbReference type="Proteomes" id="UP001595556"/>
    </source>
</evidence>
<evidence type="ECO:0000256" key="5">
    <source>
        <dbReference type="ARBA" id="ARBA00022692"/>
    </source>
</evidence>
<keyword evidence="6 9" id="KW-1133">Transmembrane helix</keyword>
<evidence type="ECO:0000256" key="3">
    <source>
        <dbReference type="ARBA" id="ARBA00022475"/>
    </source>
</evidence>
<evidence type="ECO:0000256" key="9">
    <source>
        <dbReference type="RuleBase" id="RU369079"/>
    </source>
</evidence>
<evidence type="ECO:0000256" key="6">
    <source>
        <dbReference type="ARBA" id="ARBA00022989"/>
    </source>
</evidence>
<feature type="transmembrane region" description="Helical" evidence="9">
    <location>
        <begin position="92"/>
        <end position="114"/>
    </location>
</feature>
<evidence type="ECO:0000259" key="10">
    <source>
        <dbReference type="Pfam" id="PF04290"/>
    </source>
</evidence>
<dbReference type="PANTHER" id="PTHR35011:SF4">
    <property type="entry name" value="SLL1102 PROTEIN"/>
    <property type="match status" value="1"/>
</dbReference>
<evidence type="ECO:0000256" key="4">
    <source>
        <dbReference type="ARBA" id="ARBA00022519"/>
    </source>
</evidence>
<name>A0ABV7H0D2_9BURK</name>
<comment type="subcellular location">
    <subcellularLocation>
        <location evidence="1 9">Cell inner membrane</location>
        <topology evidence="1 9">Multi-pass membrane protein</topology>
    </subcellularLocation>
</comment>
<dbReference type="Pfam" id="PF04290">
    <property type="entry name" value="DctQ"/>
    <property type="match status" value="1"/>
</dbReference>
<gene>
    <name evidence="11" type="ORF">ACFOEN_00060</name>
</gene>
<dbReference type="EMBL" id="JBHRTI010000001">
    <property type="protein sequence ID" value="MFC3146026.1"/>
    <property type="molecule type" value="Genomic_DNA"/>
</dbReference>
<dbReference type="RefSeq" id="WP_377300317.1">
    <property type="nucleotide sequence ID" value="NZ_CP180191.1"/>
</dbReference>
<keyword evidence="4 9" id="KW-0997">Cell inner membrane</keyword>
<organism evidence="11 12">
    <name type="scientific">Piscinibacterium candidicorallinum</name>
    <dbReference type="NCBI Taxonomy" id="1793872"/>
    <lineage>
        <taxon>Bacteria</taxon>
        <taxon>Pseudomonadati</taxon>
        <taxon>Pseudomonadota</taxon>
        <taxon>Betaproteobacteria</taxon>
        <taxon>Burkholderiales</taxon>
        <taxon>Piscinibacterium</taxon>
    </lineage>
</organism>
<feature type="domain" description="Tripartite ATP-independent periplasmic transporters DctQ component" evidence="10">
    <location>
        <begin position="30"/>
        <end position="160"/>
    </location>
</feature>
<keyword evidence="3" id="KW-1003">Cell membrane</keyword>
<evidence type="ECO:0000256" key="8">
    <source>
        <dbReference type="ARBA" id="ARBA00038436"/>
    </source>
</evidence>
<evidence type="ECO:0000256" key="7">
    <source>
        <dbReference type="ARBA" id="ARBA00023136"/>
    </source>
</evidence>
<dbReference type="Proteomes" id="UP001595556">
    <property type="component" value="Unassembled WGS sequence"/>
</dbReference>
<feature type="transmembrane region" description="Helical" evidence="9">
    <location>
        <begin position="21"/>
        <end position="43"/>
    </location>
</feature>
<accession>A0ABV7H0D2</accession>
<protein>
    <recommendedName>
        <fullName evidence="9">TRAP transporter small permease protein</fullName>
    </recommendedName>
</protein>
<keyword evidence="7 9" id="KW-0472">Membrane</keyword>
<comment type="caution">
    <text evidence="11">The sequence shown here is derived from an EMBL/GenBank/DDBJ whole genome shotgun (WGS) entry which is preliminary data.</text>
</comment>
<sequence>MNGLLALSRGIDWINLKIGRGVFWLVLAVVLISCGNAVIRKLFDTSSNAWLEVQWYLFAAVFLGAAAYTLLVNEHVRIDFVSSRVSDKAKAWIDIIGFVVFLIPLCIFVVWLSFPYAMDAYKSGEMSSNAGGLIRWPVYLMLPVGFILLLAQSVSELIKRIGFLTGDVPHVYPPKASHGE</sequence>
<dbReference type="InterPro" id="IPR007387">
    <property type="entry name" value="TRAP_DctQ"/>
</dbReference>
<dbReference type="PANTHER" id="PTHR35011">
    <property type="entry name" value="2,3-DIKETO-L-GULONATE TRAP TRANSPORTER SMALL PERMEASE PROTEIN YIAM"/>
    <property type="match status" value="1"/>
</dbReference>
<evidence type="ECO:0000256" key="2">
    <source>
        <dbReference type="ARBA" id="ARBA00022448"/>
    </source>
</evidence>
<keyword evidence="5 9" id="KW-0812">Transmembrane</keyword>
<reference evidence="12" key="1">
    <citation type="journal article" date="2019" name="Int. J. Syst. Evol. Microbiol.">
        <title>The Global Catalogue of Microorganisms (GCM) 10K type strain sequencing project: providing services to taxonomists for standard genome sequencing and annotation.</title>
        <authorList>
            <consortium name="The Broad Institute Genomics Platform"/>
            <consortium name="The Broad Institute Genome Sequencing Center for Infectious Disease"/>
            <person name="Wu L."/>
            <person name="Ma J."/>
        </authorList>
    </citation>
    <scope>NUCLEOTIDE SEQUENCE [LARGE SCALE GENOMIC DNA]</scope>
    <source>
        <strain evidence="12">KCTC 52168</strain>
    </source>
</reference>
<feature type="transmembrane region" description="Helical" evidence="9">
    <location>
        <begin position="134"/>
        <end position="151"/>
    </location>
</feature>
<evidence type="ECO:0000256" key="1">
    <source>
        <dbReference type="ARBA" id="ARBA00004429"/>
    </source>
</evidence>
<keyword evidence="12" id="KW-1185">Reference proteome</keyword>
<comment type="subunit">
    <text evidence="9">The complex comprises the extracytoplasmic solute receptor protein and the two transmembrane proteins.</text>
</comment>
<feature type="transmembrane region" description="Helical" evidence="9">
    <location>
        <begin position="55"/>
        <end position="72"/>
    </location>
</feature>
<dbReference type="InterPro" id="IPR055348">
    <property type="entry name" value="DctQ"/>
</dbReference>